<keyword evidence="2" id="KW-1185">Reference proteome</keyword>
<evidence type="ECO:0000313" key="1">
    <source>
        <dbReference type="EMBL" id="KAI3861944.1"/>
    </source>
</evidence>
<accession>A0AAD4S438</accession>
<gene>
    <name evidence="1" type="ORF">MKW98_018227</name>
</gene>
<dbReference type="Proteomes" id="UP001202328">
    <property type="component" value="Unassembled WGS sequence"/>
</dbReference>
<organism evidence="1 2">
    <name type="scientific">Papaver atlanticum</name>
    <dbReference type="NCBI Taxonomy" id="357466"/>
    <lineage>
        <taxon>Eukaryota</taxon>
        <taxon>Viridiplantae</taxon>
        <taxon>Streptophyta</taxon>
        <taxon>Embryophyta</taxon>
        <taxon>Tracheophyta</taxon>
        <taxon>Spermatophyta</taxon>
        <taxon>Magnoliopsida</taxon>
        <taxon>Ranunculales</taxon>
        <taxon>Papaveraceae</taxon>
        <taxon>Papaveroideae</taxon>
        <taxon>Papaver</taxon>
    </lineage>
</organism>
<sequence length="132" mass="15139">MINIQLIGIFNHRHSLKLTSKIYRRIQKLSVELPGMIHETGKNYNFQSLADVYDVCPSEEKGFLTESMLVDITLLLQSILTTEQPELSMSITNLTNCLARRKHKFLNFYTYQLSGTAKTQLSDGKEKKGIEK</sequence>
<proteinExistence type="predicted"/>
<name>A0AAD4S438_9MAGN</name>
<protein>
    <submittedName>
        <fullName evidence="1">Uncharacterized protein</fullName>
    </submittedName>
</protein>
<evidence type="ECO:0000313" key="2">
    <source>
        <dbReference type="Proteomes" id="UP001202328"/>
    </source>
</evidence>
<dbReference type="AlphaFoldDB" id="A0AAD4S438"/>
<reference evidence="1" key="1">
    <citation type="submission" date="2022-04" db="EMBL/GenBank/DDBJ databases">
        <title>A functionally conserved STORR gene fusion in Papaver species that diverged 16.8 million years ago.</title>
        <authorList>
            <person name="Catania T."/>
        </authorList>
    </citation>
    <scope>NUCLEOTIDE SEQUENCE</scope>
    <source>
        <strain evidence="1">S-188037</strain>
    </source>
</reference>
<dbReference type="EMBL" id="JAJJMB010014227">
    <property type="protein sequence ID" value="KAI3861944.1"/>
    <property type="molecule type" value="Genomic_DNA"/>
</dbReference>
<comment type="caution">
    <text evidence="1">The sequence shown here is derived from an EMBL/GenBank/DDBJ whole genome shotgun (WGS) entry which is preliminary data.</text>
</comment>